<keyword evidence="7" id="KW-1185">Reference proteome</keyword>
<evidence type="ECO:0000313" key="7">
    <source>
        <dbReference type="Proteomes" id="UP000182977"/>
    </source>
</evidence>
<dbReference type="InterPro" id="IPR010982">
    <property type="entry name" value="Lambda_DNA-bd_dom_sf"/>
</dbReference>
<keyword evidence="2" id="KW-0805">Transcription regulation</keyword>
<evidence type="ECO:0000256" key="2">
    <source>
        <dbReference type="ARBA" id="ARBA00023015"/>
    </source>
</evidence>
<dbReference type="Pfam" id="PF13377">
    <property type="entry name" value="Peripla_BP_3"/>
    <property type="match status" value="1"/>
</dbReference>
<dbReference type="EMBL" id="LT629791">
    <property type="protein sequence ID" value="SDU68996.1"/>
    <property type="molecule type" value="Genomic_DNA"/>
</dbReference>
<dbReference type="CDD" id="cd06288">
    <property type="entry name" value="PBP1_sucrose_transcription_regulator"/>
    <property type="match status" value="1"/>
</dbReference>
<dbReference type="InterPro" id="IPR000843">
    <property type="entry name" value="HTH_LacI"/>
</dbReference>
<dbReference type="PROSITE" id="PS50932">
    <property type="entry name" value="HTH_LACI_2"/>
    <property type="match status" value="1"/>
</dbReference>
<dbReference type="OrthoDB" id="9798934at2"/>
<keyword evidence="3" id="KW-0238">DNA-binding</keyword>
<organism evidence="6 7">
    <name type="scientific">Jiangella alkaliphila</name>
    <dbReference type="NCBI Taxonomy" id="419479"/>
    <lineage>
        <taxon>Bacteria</taxon>
        <taxon>Bacillati</taxon>
        <taxon>Actinomycetota</taxon>
        <taxon>Actinomycetes</taxon>
        <taxon>Jiangellales</taxon>
        <taxon>Jiangellaceae</taxon>
        <taxon>Jiangella</taxon>
    </lineage>
</organism>
<dbReference type="SUPFAM" id="SSF53822">
    <property type="entry name" value="Periplasmic binding protein-like I"/>
    <property type="match status" value="1"/>
</dbReference>
<dbReference type="RefSeq" id="WP_046771024.1">
    <property type="nucleotide sequence ID" value="NZ_LBMC01000038.1"/>
</dbReference>
<evidence type="ECO:0000313" key="6">
    <source>
        <dbReference type="EMBL" id="SDU68996.1"/>
    </source>
</evidence>
<gene>
    <name evidence="6" type="ORF">SAMN04488563_3924</name>
</gene>
<evidence type="ECO:0000256" key="4">
    <source>
        <dbReference type="ARBA" id="ARBA00023163"/>
    </source>
</evidence>
<dbReference type="PANTHER" id="PTHR30146:SF148">
    <property type="entry name" value="HTH-TYPE TRANSCRIPTIONAL REPRESSOR PURR-RELATED"/>
    <property type="match status" value="1"/>
</dbReference>
<dbReference type="InterPro" id="IPR046335">
    <property type="entry name" value="LacI/GalR-like_sensor"/>
</dbReference>
<dbReference type="Gene3D" id="1.10.260.40">
    <property type="entry name" value="lambda repressor-like DNA-binding domains"/>
    <property type="match status" value="1"/>
</dbReference>
<dbReference type="SUPFAM" id="SSF47413">
    <property type="entry name" value="lambda repressor-like DNA-binding domains"/>
    <property type="match status" value="1"/>
</dbReference>
<evidence type="ECO:0000256" key="1">
    <source>
        <dbReference type="ARBA" id="ARBA00022491"/>
    </source>
</evidence>
<accession>A0A1H2KKR6</accession>
<dbReference type="CDD" id="cd01392">
    <property type="entry name" value="HTH_LacI"/>
    <property type="match status" value="1"/>
</dbReference>
<dbReference type="Proteomes" id="UP000182977">
    <property type="component" value="Chromosome I"/>
</dbReference>
<dbReference type="GO" id="GO:0003700">
    <property type="term" value="F:DNA-binding transcription factor activity"/>
    <property type="evidence" value="ECO:0007669"/>
    <property type="project" value="TreeGrafter"/>
</dbReference>
<protein>
    <submittedName>
        <fullName evidence="6">Transcriptional regulator, LacI family</fullName>
    </submittedName>
</protein>
<dbReference type="AlphaFoldDB" id="A0A1H2KKR6"/>
<dbReference type="Pfam" id="PF00356">
    <property type="entry name" value="LacI"/>
    <property type="match status" value="1"/>
</dbReference>
<dbReference type="GO" id="GO:0000976">
    <property type="term" value="F:transcription cis-regulatory region binding"/>
    <property type="evidence" value="ECO:0007669"/>
    <property type="project" value="TreeGrafter"/>
</dbReference>
<dbReference type="SMART" id="SM00354">
    <property type="entry name" value="HTH_LACI"/>
    <property type="match status" value="1"/>
</dbReference>
<keyword evidence="1" id="KW-0678">Repressor</keyword>
<reference evidence="7" key="1">
    <citation type="submission" date="2016-10" db="EMBL/GenBank/DDBJ databases">
        <authorList>
            <person name="Varghese N."/>
            <person name="Submissions S."/>
        </authorList>
    </citation>
    <scope>NUCLEOTIDE SEQUENCE [LARGE SCALE GENOMIC DNA]</scope>
    <source>
        <strain evidence="7">DSM 45079</strain>
    </source>
</reference>
<name>A0A1H2KKR6_9ACTN</name>
<dbReference type="Gene3D" id="3.40.50.2300">
    <property type="match status" value="2"/>
</dbReference>
<proteinExistence type="predicted"/>
<feature type="domain" description="HTH lacI-type" evidence="5">
    <location>
        <begin position="6"/>
        <end position="62"/>
    </location>
</feature>
<dbReference type="PANTHER" id="PTHR30146">
    <property type="entry name" value="LACI-RELATED TRANSCRIPTIONAL REPRESSOR"/>
    <property type="match status" value="1"/>
</dbReference>
<dbReference type="STRING" id="419479.SAMN04488563_3924"/>
<dbReference type="InterPro" id="IPR028082">
    <property type="entry name" value="Peripla_BP_I"/>
</dbReference>
<evidence type="ECO:0000256" key="3">
    <source>
        <dbReference type="ARBA" id="ARBA00023125"/>
    </source>
</evidence>
<keyword evidence="4" id="KW-0804">Transcription</keyword>
<sequence>MVDHRPTSADVARRAGVSRTAVSLVLNGRGDGNISTENADRIRAAARELGYLPNHAAVNLRRRSTSTVGVVTDEITTSPFAGQLLEGARAVALARGFVTIVADYGLDDDREREMVRVLRARQVDGFLHAAMSMREVEPDPAMVEVPTVLANCYAPSGPAGVLADEEAGGYAAARCVFDRGHRRVVMLAGRNARDVEYIPATRRRVAGFERAAREAGAGEARVVDAGWHIDTGVEYALDLLSAPSDVRPTAIVCARDRVAVGVVLGAARLGLRVPDDVSVVGYDDESEIAAEMSPPLTTVDLPHRRIGERAMELLLARVVDGDPLPERDQLVPCELIVRGSVGPAPTR</sequence>
<evidence type="ECO:0000259" key="5">
    <source>
        <dbReference type="PROSITE" id="PS50932"/>
    </source>
</evidence>